<dbReference type="CDD" id="cd01949">
    <property type="entry name" value="GGDEF"/>
    <property type="match status" value="1"/>
</dbReference>
<dbReference type="Pfam" id="PF00990">
    <property type="entry name" value="GGDEF"/>
    <property type="match status" value="1"/>
</dbReference>
<feature type="transmembrane region" description="Helical" evidence="3">
    <location>
        <begin position="41"/>
        <end position="61"/>
    </location>
</feature>
<evidence type="ECO:0000313" key="6">
    <source>
        <dbReference type="Proteomes" id="UP001431221"/>
    </source>
</evidence>
<keyword evidence="3" id="KW-0812">Transmembrane</keyword>
<feature type="domain" description="GGDEF" evidence="4">
    <location>
        <begin position="256"/>
        <end position="388"/>
    </location>
</feature>
<evidence type="ECO:0000256" key="2">
    <source>
        <dbReference type="ARBA" id="ARBA00034247"/>
    </source>
</evidence>
<organism evidence="5 6">
    <name type="scientific">Roseibium sediminicola</name>
    <dbReference type="NCBI Taxonomy" id="2933272"/>
    <lineage>
        <taxon>Bacteria</taxon>
        <taxon>Pseudomonadati</taxon>
        <taxon>Pseudomonadota</taxon>
        <taxon>Alphaproteobacteria</taxon>
        <taxon>Hyphomicrobiales</taxon>
        <taxon>Stappiaceae</taxon>
        <taxon>Roseibium</taxon>
    </lineage>
</organism>
<dbReference type="RefSeq" id="WP_248153027.1">
    <property type="nucleotide sequence ID" value="NZ_JALNMJ010000004.1"/>
</dbReference>
<comment type="caution">
    <text evidence="5">The sequence shown here is derived from an EMBL/GenBank/DDBJ whole genome shotgun (WGS) entry which is preliminary data.</text>
</comment>
<protein>
    <recommendedName>
        <fullName evidence="1">diguanylate cyclase</fullName>
        <ecNumber evidence="1">2.7.7.65</ecNumber>
    </recommendedName>
</protein>
<sequence length="411" mass="45160">MQLDTPTLFTCLMIAEFAGSVILLLFYLFWPSKNADSKRSLAMWSLGMFLAAWGTVLIALRGTIPDALSIIAANFLIILGTGMRRSGFAVFLGLRGHVWLFSIVATAWLVLCMVPEFMGSFLMRTNFVQGTLIVSGLWVVAMAFWENRERLYSVKLLGIVTLIECAGFVWFTLNQNILLFPSFLAAFPEGFTVIFLVTLLFSMIMTIVLPASMVIERSLQRFREKASQDDLTGLANRCSFLDAAEDWLQENSQADTSYSLLLFEMEEFKTVNEKYSPAMGDALLQLFARILKDTLSEGAVSGRLSGTKFAVFLPETDKELTHLSAQRLCRRFALGCHEASGGKLVVTISVGAVSARVSTGLSRAMVTAEQALDKATKQGKAQIVTLDLAPNGTVKKSAGQSAFSLQRKNAA</sequence>
<dbReference type="InterPro" id="IPR000160">
    <property type="entry name" value="GGDEF_dom"/>
</dbReference>
<keyword evidence="6" id="KW-1185">Reference proteome</keyword>
<evidence type="ECO:0000256" key="3">
    <source>
        <dbReference type="SAM" id="Phobius"/>
    </source>
</evidence>
<name>A0ABT0GTE7_9HYPH</name>
<dbReference type="EMBL" id="JALNMJ010000004">
    <property type="protein sequence ID" value="MCK7612073.1"/>
    <property type="molecule type" value="Genomic_DNA"/>
</dbReference>
<dbReference type="Proteomes" id="UP001431221">
    <property type="component" value="Unassembled WGS sequence"/>
</dbReference>
<dbReference type="SUPFAM" id="SSF55073">
    <property type="entry name" value="Nucleotide cyclase"/>
    <property type="match status" value="1"/>
</dbReference>
<dbReference type="NCBIfam" id="TIGR00254">
    <property type="entry name" value="GGDEF"/>
    <property type="match status" value="1"/>
</dbReference>
<keyword evidence="3" id="KW-1133">Transmembrane helix</keyword>
<dbReference type="Gene3D" id="3.30.70.270">
    <property type="match status" value="1"/>
</dbReference>
<keyword evidence="3" id="KW-0472">Membrane</keyword>
<dbReference type="InterPro" id="IPR029787">
    <property type="entry name" value="Nucleotide_cyclase"/>
</dbReference>
<proteinExistence type="predicted"/>
<feature type="transmembrane region" description="Helical" evidence="3">
    <location>
        <begin position="98"/>
        <end position="121"/>
    </location>
</feature>
<dbReference type="EC" id="2.7.7.65" evidence="1"/>
<evidence type="ECO:0000313" key="5">
    <source>
        <dbReference type="EMBL" id="MCK7612073.1"/>
    </source>
</evidence>
<feature type="transmembrane region" description="Helical" evidence="3">
    <location>
        <begin position="6"/>
        <end position="29"/>
    </location>
</feature>
<gene>
    <name evidence="5" type="ORF">M0H32_07875</name>
</gene>
<feature type="transmembrane region" description="Helical" evidence="3">
    <location>
        <begin position="127"/>
        <end position="145"/>
    </location>
</feature>
<evidence type="ECO:0000259" key="4">
    <source>
        <dbReference type="PROSITE" id="PS50887"/>
    </source>
</evidence>
<dbReference type="PANTHER" id="PTHR45138:SF9">
    <property type="entry name" value="DIGUANYLATE CYCLASE DGCM-RELATED"/>
    <property type="match status" value="1"/>
</dbReference>
<feature type="transmembrane region" description="Helical" evidence="3">
    <location>
        <begin position="193"/>
        <end position="215"/>
    </location>
</feature>
<dbReference type="InterPro" id="IPR050469">
    <property type="entry name" value="Diguanylate_Cyclase"/>
</dbReference>
<dbReference type="PANTHER" id="PTHR45138">
    <property type="entry name" value="REGULATORY COMPONENTS OF SENSORY TRANSDUCTION SYSTEM"/>
    <property type="match status" value="1"/>
</dbReference>
<dbReference type="SMART" id="SM00267">
    <property type="entry name" value="GGDEF"/>
    <property type="match status" value="1"/>
</dbReference>
<evidence type="ECO:0000256" key="1">
    <source>
        <dbReference type="ARBA" id="ARBA00012528"/>
    </source>
</evidence>
<dbReference type="InterPro" id="IPR043128">
    <property type="entry name" value="Rev_trsase/Diguanyl_cyclase"/>
</dbReference>
<comment type="catalytic activity">
    <reaction evidence="2">
        <text>2 GTP = 3',3'-c-di-GMP + 2 diphosphate</text>
        <dbReference type="Rhea" id="RHEA:24898"/>
        <dbReference type="ChEBI" id="CHEBI:33019"/>
        <dbReference type="ChEBI" id="CHEBI:37565"/>
        <dbReference type="ChEBI" id="CHEBI:58805"/>
        <dbReference type="EC" id="2.7.7.65"/>
    </reaction>
</comment>
<reference evidence="5" key="1">
    <citation type="submission" date="2022-04" db="EMBL/GenBank/DDBJ databases">
        <title>Roseibium sp. CAU 1639 isolated from mud.</title>
        <authorList>
            <person name="Kim W."/>
        </authorList>
    </citation>
    <scope>NUCLEOTIDE SEQUENCE</scope>
    <source>
        <strain evidence="5">CAU 1639</strain>
    </source>
</reference>
<feature type="transmembrane region" description="Helical" evidence="3">
    <location>
        <begin position="152"/>
        <end position="173"/>
    </location>
</feature>
<dbReference type="PROSITE" id="PS50887">
    <property type="entry name" value="GGDEF"/>
    <property type="match status" value="1"/>
</dbReference>
<feature type="transmembrane region" description="Helical" evidence="3">
    <location>
        <begin position="67"/>
        <end position="86"/>
    </location>
</feature>
<accession>A0ABT0GTE7</accession>